<dbReference type="Gene3D" id="2.60.40.10">
    <property type="entry name" value="Immunoglobulins"/>
    <property type="match status" value="3"/>
</dbReference>
<dbReference type="InterPro" id="IPR003598">
    <property type="entry name" value="Ig_sub2"/>
</dbReference>
<dbReference type="EC" id="3.1.3.48" evidence="3"/>
<keyword evidence="4" id="KW-0812">Transmembrane</keyword>
<evidence type="ECO:0000259" key="17">
    <source>
        <dbReference type="PROSITE" id="PS50835"/>
    </source>
</evidence>
<dbReference type="InterPro" id="IPR007110">
    <property type="entry name" value="Ig-like_dom"/>
</dbReference>
<keyword evidence="11" id="KW-1015">Disulfide bond</keyword>
<evidence type="ECO:0000256" key="7">
    <source>
        <dbReference type="ARBA" id="ARBA00022801"/>
    </source>
</evidence>
<dbReference type="GO" id="GO:0016020">
    <property type="term" value="C:membrane"/>
    <property type="evidence" value="ECO:0007669"/>
    <property type="project" value="UniProtKB-SubCell"/>
</dbReference>
<dbReference type="FunFam" id="2.60.40.10:FF:000010">
    <property type="entry name" value="receptor-type tyrosine-protein phosphatase delta isoform X1"/>
    <property type="match status" value="1"/>
</dbReference>
<dbReference type="FunFam" id="2.60.40.10:FF:000015">
    <property type="entry name" value="receptor-type tyrosine-protein phosphatase delta isoform X2"/>
    <property type="match status" value="1"/>
</dbReference>
<dbReference type="InterPro" id="IPR036179">
    <property type="entry name" value="Ig-like_dom_sf"/>
</dbReference>
<evidence type="ECO:0000256" key="2">
    <source>
        <dbReference type="ARBA" id="ARBA00010504"/>
    </source>
</evidence>
<keyword evidence="12 18" id="KW-0675">Receptor</keyword>
<dbReference type="SMART" id="SM00408">
    <property type="entry name" value="IGc2"/>
    <property type="match status" value="3"/>
</dbReference>
<evidence type="ECO:0000256" key="4">
    <source>
        <dbReference type="ARBA" id="ARBA00022692"/>
    </source>
</evidence>
<keyword evidence="10" id="KW-0472">Membrane</keyword>
<comment type="catalytic activity">
    <reaction evidence="15">
        <text>O-phospho-L-tyrosyl-[protein] + H2O = L-tyrosyl-[protein] + phosphate</text>
        <dbReference type="Rhea" id="RHEA:10684"/>
        <dbReference type="Rhea" id="RHEA-COMP:10136"/>
        <dbReference type="Rhea" id="RHEA-COMP:20101"/>
        <dbReference type="ChEBI" id="CHEBI:15377"/>
        <dbReference type="ChEBI" id="CHEBI:43474"/>
        <dbReference type="ChEBI" id="CHEBI:46858"/>
        <dbReference type="ChEBI" id="CHEBI:61978"/>
        <dbReference type="EC" id="3.1.3.48"/>
    </reaction>
</comment>
<keyword evidence="5 16" id="KW-0732">Signal</keyword>
<comment type="similarity">
    <text evidence="2">Belongs to the protein-tyrosine phosphatase family. Receptor class 2A subfamily.</text>
</comment>
<dbReference type="Pfam" id="PF07679">
    <property type="entry name" value="I-set"/>
    <property type="match status" value="3"/>
</dbReference>
<accession>A0AAV3ZR70</accession>
<sequence>MGHWHTYRVTALLMATVMVAILGPINADGPPKITNAPSNMKVAEGNHVNFFCQASGSPAPAFNWERNGRRINSRRARFEITEAPHMSSLRIKDVKADKDNVTFTCVAHNHLGEARADAKLHIYRQKEGSPDLPAGYPKIDAQPKLRSIEKDHNALLQCEVSGNPKPSITWLKDKLPIDTTDPRIKITESGYLSISRTQESDEATYECVAENIHGTVYSYGAMIYVKVRRIAPKFTRVPEDVVLKPAGDLNLTCVAVGSPMPFVRWRQGARYLTPDNEDAPIGKTVLKLVNVVQSKNFTCEASSDLGNIEHDVQVIVEGE</sequence>
<dbReference type="SUPFAM" id="SSF48726">
    <property type="entry name" value="Immunoglobulin"/>
    <property type="match status" value="3"/>
</dbReference>
<evidence type="ECO:0000256" key="10">
    <source>
        <dbReference type="ARBA" id="ARBA00023136"/>
    </source>
</evidence>
<dbReference type="InterPro" id="IPR013098">
    <property type="entry name" value="Ig_I-set"/>
</dbReference>
<dbReference type="PROSITE" id="PS50835">
    <property type="entry name" value="IG_LIKE"/>
    <property type="match status" value="3"/>
</dbReference>
<keyword evidence="7" id="KW-0378">Hydrolase</keyword>
<keyword evidence="6" id="KW-0677">Repeat</keyword>
<evidence type="ECO:0000256" key="8">
    <source>
        <dbReference type="ARBA" id="ARBA00022912"/>
    </source>
</evidence>
<dbReference type="InterPro" id="IPR003599">
    <property type="entry name" value="Ig_sub"/>
</dbReference>
<dbReference type="EMBL" id="BLXT01002860">
    <property type="protein sequence ID" value="GFN98460.1"/>
    <property type="molecule type" value="Genomic_DNA"/>
</dbReference>
<evidence type="ECO:0000256" key="12">
    <source>
        <dbReference type="ARBA" id="ARBA00023170"/>
    </source>
</evidence>
<comment type="subcellular location">
    <subcellularLocation>
        <location evidence="1">Membrane</location>
        <topology evidence="1">Single-pass membrane protein</topology>
    </subcellularLocation>
</comment>
<evidence type="ECO:0000313" key="18">
    <source>
        <dbReference type="EMBL" id="GFN98460.1"/>
    </source>
</evidence>
<evidence type="ECO:0000313" key="19">
    <source>
        <dbReference type="Proteomes" id="UP000735302"/>
    </source>
</evidence>
<evidence type="ECO:0000256" key="3">
    <source>
        <dbReference type="ARBA" id="ARBA00013064"/>
    </source>
</evidence>
<comment type="caution">
    <text evidence="18">The sequence shown here is derived from an EMBL/GenBank/DDBJ whole genome shotgun (WGS) entry which is preliminary data.</text>
</comment>
<evidence type="ECO:0000256" key="16">
    <source>
        <dbReference type="SAM" id="SignalP"/>
    </source>
</evidence>
<protein>
    <recommendedName>
        <fullName evidence="3">protein-tyrosine-phosphatase</fullName>
        <ecNumber evidence="3">3.1.3.48</ecNumber>
    </recommendedName>
</protein>
<dbReference type="PANTHER" id="PTHR12231:SF253">
    <property type="entry name" value="DPR-INTERACTING PROTEIN ETA, ISOFORM B-RELATED"/>
    <property type="match status" value="1"/>
</dbReference>
<feature type="domain" description="Ig-like" evidence="17">
    <location>
        <begin position="31"/>
        <end position="121"/>
    </location>
</feature>
<feature type="chain" id="PRO_5043394106" description="protein-tyrosine-phosphatase" evidence="16">
    <location>
        <begin position="28"/>
        <end position="319"/>
    </location>
</feature>
<keyword evidence="9" id="KW-1133">Transmembrane helix</keyword>
<dbReference type="PANTHER" id="PTHR12231">
    <property type="entry name" value="CTX-RELATED TYPE I TRANSMEMBRANE PROTEIN"/>
    <property type="match status" value="1"/>
</dbReference>
<feature type="signal peptide" evidence="16">
    <location>
        <begin position="1"/>
        <end position="27"/>
    </location>
</feature>
<evidence type="ECO:0000256" key="11">
    <source>
        <dbReference type="ARBA" id="ARBA00023157"/>
    </source>
</evidence>
<evidence type="ECO:0000256" key="15">
    <source>
        <dbReference type="ARBA" id="ARBA00051722"/>
    </source>
</evidence>
<keyword evidence="8" id="KW-0904">Protein phosphatase</keyword>
<keyword evidence="19" id="KW-1185">Reference proteome</keyword>
<dbReference type="Proteomes" id="UP000735302">
    <property type="component" value="Unassembled WGS sequence"/>
</dbReference>
<keyword evidence="13" id="KW-0325">Glycoprotein</keyword>
<evidence type="ECO:0000256" key="1">
    <source>
        <dbReference type="ARBA" id="ARBA00004167"/>
    </source>
</evidence>
<proteinExistence type="inferred from homology"/>
<gene>
    <name evidence="18" type="ORF">PoB_002496600</name>
</gene>
<name>A0AAV3ZR70_9GAST</name>
<evidence type="ECO:0000256" key="13">
    <source>
        <dbReference type="ARBA" id="ARBA00023180"/>
    </source>
</evidence>
<dbReference type="InterPro" id="IPR051170">
    <property type="entry name" value="Neural/epithelial_adhesion"/>
</dbReference>
<dbReference type="InterPro" id="IPR013783">
    <property type="entry name" value="Ig-like_fold"/>
</dbReference>
<dbReference type="FunFam" id="2.60.40.10:FF:000023">
    <property type="entry name" value="receptor-type tyrosine-protein phosphatase delta isoform X2"/>
    <property type="match status" value="1"/>
</dbReference>
<evidence type="ECO:0000256" key="6">
    <source>
        <dbReference type="ARBA" id="ARBA00022737"/>
    </source>
</evidence>
<dbReference type="SMART" id="SM00409">
    <property type="entry name" value="IG"/>
    <property type="match status" value="3"/>
</dbReference>
<organism evidence="18 19">
    <name type="scientific">Plakobranchus ocellatus</name>
    <dbReference type="NCBI Taxonomy" id="259542"/>
    <lineage>
        <taxon>Eukaryota</taxon>
        <taxon>Metazoa</taxon>
        <taxon>Spiralia</taxon>
        <taxon>Lophotrochozoa</taxon>
        <taxon>Mollusca</taxon>
        <taxon>Gastropoda</taxon>
        <taxon>Heterobranchia</taxon>
        <taxon>Euthyneura</taxon>
        <taxon>Panpulmonata</taxon>
        <taxon>Sacoglossa</taxon>
        <taxon>Placobranchoidea</taxon>
        <taxon>Plakobranchidae</taxon>
        <taxon>Plakobranchus</taxon>
    </lineage>
</organism>
<feature type="domain" description="Ig-like" evidence="17">
    <location>
        <begin position="137"/>
        <end position="211"/>
    </location>
</feature>
<feature type="domain" description="Ig-like" evidence="17">
    <location>
        <begin position="232"/>
        <end position="315"/>
    </location>
</feature>
<evidence type="ECO:0000256" key="5">
    <source>
        <dbReference type="ARBA" id="ARBA00022729"/>
    </source>
</evidence>
<dbReference type="AlphaFoldDB" id="A0AAV3ZR70"/>
<dbReference type="GO" id="GO:0004725">
    <property type="term" value="F:protein tyrosine phosphatase activity"/>
    <property type="evidence" value="ECO:0007669"/>
    <property type="project" value="UniProtKB-EC"/>
</dbReference>
<evidence type="ECO:0000256" key="14">
    <source>
        <dbReference type="ARBA" id="ARBA00023319"/>
    </source>
</evidence>
<evidence type="ECO:0000256" key="9">
    <source>
        <dbReference type="ARBA" id="ARBA00022989"/>
    </source>
</evidence>
<reference evidence="18 19" key="1">
    <citation type="journal article" date="2021" name="Elife">
        <title>Chloroplast acquisition without the gene transfer in kleptoplastic sea slugs, Plakobranchus ocellatus.</title>
        <authorList>
            <person name="Maeda T."/>
            <person name="Takahashi S."/>
            <person name="Yoshida T."/>
            <person name="Shimamura S."/>
            <person name="Takaki Y."/>
            <person name="Nagai Y."/>
            <person name="Toyoda A."/>
            <person name="Suzuki Y."/>
            <person name="Arimoto A."/>
            <person name="Ishii H."/>
            <person name="Satoh N."/>
            <person name="Nishiyama T."/>
            <person name="Hasebe M."/>
            <person name="Maruyama T."/>
            <person name="Minagawa J."/>
            <person name="Obokata J."/>
            <person name="Shigenobu S."/>
        </authorList>
    </citation>
    <scope>NUCLEOTIDE SEQUENCE [LARGE SCALE GENOMIC DNA]</scope>
</reference>
<keyword evidence="14" id="KW-0393">Immunoglobulin domain</keyword>